<keyword evidence="7" id="KW-0539">Nucleus</keyword>
<dbReference type="PROSITE" id="PS51640">
    <property type="entry name" value="MRG"/>
    <property type="match status" value="1"/>
</dbReference>
<accession>A0A137P905</accession>
<dbReference type="SMART" id="SM00298">
    <property type="entry name" value="CHROMO"/>
    <property type="match status" value="1"/>
</dbReference>
<gene>
    <name evidence="10" type="ORF">CONCODRAFT_148351</name>
</gene>
<sequence>MELNLSKKAKLSAGIDNSDTENNDDIVKKEINYNNNERILCYHGPLLYEAKILEKRDFTGSDSEDSVLIQPDNSDEEETKPIGTHYFVHYKGWKHTWDEWVPQSRIIKWNEEGLAKQKELKEGLVGSRQKGKGGGENQATKRSTMTSTRAGEVKRRKDSTKTPEPLGNNKQINTQGVENKNYEPKPDPGFCFELGDKLKSLLVNQRDAITVDNKLTKLPKSPSVKQILTNYQEEFSKNQTKSDKIQYPIDYVNEMIEGVYLYFDKLLNVLLLYPQEKTQYEKLISENSSLEVGQLYGGDHLLRLFLELPLLLNHCNIEAEYLNNIKELIQELIRYLESHKDEYLMEDWIDAGELK</sequence>
<keyword evidence="11" id="KW-1185">Reference proteome</keyword>
<dbReference type="SUPFAM" id="SSF54160">
    <property type="entry name" value="Chromo domain-like"/>
    <property type="match status" value="1"/>
</dbReference>
<comment type="similarity">
    <text evidence="2">Belongs to the MRG family.</text>
</comment>
<dbReference type="GO" id="GO:0006355">
    <property type="term" value="P:regulation of DNA-templated transcription"/>
    <property type="evidence" value="ECO:0007669"/>
    <property type="project" value="InterPro"/>
</dbReference>
<feature type="domain" description="Chromo" evidence="9">
    <location>
        <begin position="47"/>
        <end position="122"/>
    </location>
</feature>
<evidence type="ECO:0000256" key="4">
    <source>
        <dbReference type="ARBA" id="ARBA00022853"/>
    </source>
</evidence>
<dbReference type="STRING" id="796925.A0A137P905"/>
<dbReference type="Pfam" id="PF22732">
    <property type="entry name" value="MSL3_chromo-like"/>
    <property type="match status" value="1"/>
</dbReference>
<dbReference type="OMA" id="HKFFDIE"/>
<dbReference type="InterPro" id="IPR026541">
    <property type="entry name" value="MRG_dom"/>
</dbReference>
<reference evidence="10 11" key="1">
    <citation type="journal article" date="2015" name="Genome Biol. Evol.">
        <title>Phylogenomic analyses indicate that early fungi evolved digesting cell walls of algal ancestors of land plants.</title>
        <authorList>
            <person name="Chang Y."/>
            <person name="Wang S."/>
            <person name="Sekimoto S."/>
            <person name="Aerts A.L."/>
            <person name="Choi C."/>
            <person name="Clum A."/>
            <person name="LaButti K.M."/>
            <person name="Lindquist E.A."/>
            <person name="Yee Ngan C."/>
            <person name="Ohm R.A."/>
            <person name="Salamov A.A."/>
            <person name="Grigoriev I.V."/>
            <person name="Spatafora J.W."/>
            <person name="Berbee M.L."/>
        </authorList>
    </citation>
    <scope>NUCLEOTIDE SEQUENCE [LARGE SCALE GENOMIC DNA]</scope>
    <source>
        <strain evidence="10 11">NRRL 28638</strain>
    </source>
</reference>
<feature type="compositionally biased region" description="Polar residues" evidence="8">
    <location>
        <begin position="168"/>
        <end position="178"/>
    </location>
</feature>
<keyword evidence="6" id="KW-0804">Transcription</keyword>
<dbReference type="PIRSF" id="PIRSF038133">
    <property type="entry name" value="HAT_Nua4_EAF3/MRG15"/>
    <property type="match status" value="1"/>
</dbReference>
<dbReference type="OrthoDB" id="124855at2759"/>
<evidence type="ECO:0000259" key="9">
    <source>
        <dbReference type="SMART" id="SM00298"/>
    </source>
</evidence>
<evidence type="ECO:0000256" key="3">
    <source>
        <dbReference type="ARBA" id="ARBA00018505"/>
    </source>
</evidence>
<dbReference type="GO" id="GO:0032221">
    <property type="term" value="C:Rpd3S complex"/>
    <property type="evidence" value="ECO:0007669"/>
    <property type="project" value="TreeGrafter"/>
</dbReference>
<evidence type="ECO:0000256" key="6">
    <source>
        <dbReference type="ARBA" id="ARBA00023163"/>
    </source>
</evidence>
<dbReference type="GO" id="GO:0035267">
    <property type="term" value="C:NuA4 histone acetyltransferase complex"/>
    <property type="evidence" value="ECO:0007669"/>
    <property type="project" value="TreeGrafter"/>
</dbReference>
<feature type="region of interest" description="Disordered" evidence="8">
    <location>
        <begin position="120"/>
        <end position="184"/>
    </location>
</feature>
<keyword evidence="4" id="KW-0156">Chromatin regulator</keyword>
<dbReference type="InterPro" id="IPR016197">
    <property type="entry name" value="Chromo-like_dom_sf"/>
</dbReference>
<proteinExistence type="inferred from homology"/>
<dbReference type="AlphaFoldDB" id="A0A137P905"/>
<dbReference type="Proteomes" id="UP000070444">
    <property type="component" value="Unassembled WGS sequence"/>
</dbReference>
<dbReference type="EMBL" id="KQ964474">
    <property type="protein sequence ID" value="KXN71480.1"/>
    <property type="molecule type" value="Genomic_DNA"/>
</dbReference>
<protein>
    <recommendedName>
        <fullName evidence="3">Chromatin modification-related protein EAF3</fullName>
    </recommendedName>
</protein>
<evidence type="ECO:0000256" key="5">
    <source>
        <dbReference type="ARBA" id="ARBA00023015"/>
    </source>
</evidence>
<dbReference type="PANTHER" id="PTHR10880:SF15">
    <property type="entry name" value="MSL COMPLEX SUBUNIT 3"/>
    <property type="match status" value="1"/>
</dbReference>
<dbReference type="Gene3D" id="1.10.274.30">
    <property type="entry name" value="MRG domain"/>
    <property type="match status" value="1"/>
</dbReference>
<dbReference type="InterPro" id="IPR008676">
    <property type="entry name" value="MRG"/>
</dbReference>
<keyword evidence="5" id="KW-0805">Transcription regulation</keyword>
<comment type="subcellular location">
    <subcellularLocation>
        <location evidence="1">Nucleus</location>
    </subcellularLocation>
</comment>
<evidence type="ECO:0000256" key="1">
    <source>
        <dbReference type="ARBA" id="ARBA00004123"/>
    </source>
</evidence>
<feature type="compositionally biased region" description="Basic and acidic residues" evidence="8">
    <location>
        <begin position="151"/>
        <end position="161"/>
    </location>
</feature>
<dbReference type="PANTHER" id="PTHR10880">
    <property type="entry name" value="MORTALITY FACTOR 4-LIKE PROTEIN"/>
    <property type="match status" value="1"/>
</dbReference>
<dbReference type="Pfam" id="PF05712">
    <property type="entry name" value="MRG"/>
    <property type="match status" value="1"/>
</dbReference>
<evidence type="ECO:0000256" key="7">
    <source>
        <dbReference type="ARBA" id="ARBA00023242"/>
    </source>
</evidence>
<evidence type="ECO:0000313" key="10">
    <source>
        <dbReference type="EMBL" id="KXN71480.1"/>
    </source>
</evidence>
<dbReference type="InterPro" id="IPR000953">
    <property type="entry name" value="Chromo/chromo_shadow_dom"/>
</dbReference>
<evidence type="ECO:0000256" key="2">
    <source>
        <dbReference type="ARBA" id="ARBA00009093"/>
    </source>
</evidence>
<organism evidence="10 11">
    <name type="scientific">Conidiobolus coronatus (strain ATCC 28846 / CBS 209.66 / NRRL 28638)</name>
    <name type="common">Delacroixia coronata</name>
    <dbReference type="NCBI Taxonomy" id="796925"/>
    <lineage>
        <taxon>Eukaryota</taxon>
        <taxon>Fungi</taxon>
        <taxon>Fungi incertae sedis</taxon>
        <taxon>Zoopagomycota</taxon>
        <taxon>Entomophthoromycotina</taxon>
        <taxon>Entomophthoromycetes</taxon>
        <taxon>Entomophthorales</taxon>
        <taxon>Ancylistaceae</taxon>
        <taxon>Conidiobolus</taxon>
    </lineage>
</organism>
<feature type="compositionally biased region" description="Polar residues" evidence="8">
    <location>
        <begin position="137"/>
        <end position="149"/>
    </location>
</feature>
<dbReference type="InterPro" id="IPR038217">
    <property type="entry name" value="MRG_C_sf"/>
</dbReference>
<name>A0A137P905_CONC2</name>
<dbReference type="Gene3D" id="2.30.30.140">
    <property type="match status" value="1"/>
</dbReference>
<evidence type="ECO:0000256" key="8">
    <source>
        <dbReference type="SAM" id="MobiDB-lite"/>
    </source>
</evidence>
<dbReference type="GO" id="GO:0006325">
    <property type="term" value="P:chromatin organization"/>
    <property type="evidence" value="ECO:0007669"/>
    <property type="project" value="UniProtKB-KW"/>
</dbReference>
<dbReference type="InterPro" id="IPR053820">
    <property type="entry name" value="MSL3_chromo-like"/>
</dbReference>
<evidence type="ECO:0000313" key="11">
    <source>
        <dbReference type="Proteomes" id="UP000070444"/>
    </source>
</evidence>